<evidence type="ECO:0000259" key="1">
    <source>
        <dbReference type="Pfam" id="PF17131"/>
    </source>
</evidence>
<reference evidence="3" key="1">
    <citation type="submission" date="2011-07" db="EMBL/GenBank/DDBJ databases">
        <title>The complete genome of Cyclobacterium marinum DSM 745.</title>
        <authorList>
            <person name="Lucas S."/>
            <person name="Han J."/>
            <person name="Lapidus A."/>
            <person name="Bruce D."/>
            <person name="Goodwin L."/>
            <person name="Pitluck S."/>
            <person name="Peters L."/>
            <person name="Kyrpides N."/>
            <person name="Mavromatis K."/>
            <person name="Ivanova N."/>
            <person name="Ovchinnikova G."/>
            <person name="Chertkov O."/>
            <person name="Detter J.C."/>
            <person name="Tapia R."/>
            <person name="Han C."/>
            <person name="Land M."/>
            <person name="Hauser L."/>
            <person name="Markowitz V."/>
            <person name="Cheng J.-F."/>
            <person name="Hugenholtz P."/>
            <person name="Woyke T."/>
            <person name="Wu D."/>
            <person name="Tindall B."/>
            <person name="Schuetze A."/>
            <person name="Brambilla E."/>
            <person name="Klenk H.-P."/>
            <person name="Eisen J.A."/>
        </authorList>
    </citation>
    <scope>NUCLEOTIDE SEQUENCE [LARGE SCALE GENOMIC DNA]</scope>
    <source>
        <strain evidence="3">ATCC 25205 / DSM 745 / LMG 13164 / NCIMB 1802</strain>
    </source>
</reference>
<dbReference type="InterPro" id="IPR033399">
    <property type="entry name" value="TP_0789-like"/>
</dbReference>
<dbReference type="PANTHER" id="PTHR37507:SF2">
    <property type="entry name" value="SPORULATION PROTEIN YDCC"/>
    <property type="match status" value="1"/>
</dbReference>
<dbReference type="STRING" id="880070.Cycma_4195"/>
<evidence type="ECO:0000313" key="2">
    <source>
        <dbReference type="EMBL" id="AEL27899.1"/>
    </source>
</evidence>
<dbReference type="CDD" id="cd16329">
    <property type="entry name" value="LolA_like"/>
    <property type="match status" value="1"/>
</dbReference>
<evidence type="ECO:0000313" key="3">
    <source>
        <dbReference type="Proteomes" id="UP000001635"/>
    </source>
</evidence>
<dbReference type="PANTHER" id="PTHR37507">
    <property type="entry name" value="SPORULATION PROTEIN YDCC"/>
    <property type="match status" value="1"/>
</dbReference>
<sequence>MHMLRIYNSRKIIFLSGILILWIMPSRAQDAQTILDKVDENMVSKTEITESEMIIRGKRNVQTIGSKSYTEGNKKSFTEYLYPERERGTKMLKLEDRLWIYSPSTDRTIQLSGHMLRQSVMGSDLSYEDMMEDRKLKEIYDAVIVGEENIGERKTWILELTASVENVSYYKRKIWVDQERFIPLKEELFAKSGQLLKKTTMSDISQIDGRWYPRKVNFKDVLKSGNGTDFIIKEIQFNPTIPPYIFTKASLKK</sequence>
<dbReference type="eggNOG" id="COG2834">
    <property type="taxonomic scope" value="Bacteria"/>
</dbReference>
<dbReference type="EMBL" id="CP002955">
    <property type="protein sequence ID" value="AEL27899.1"/>
    <property type="molecule type" value="Genomic_DNA"/>
</dbReference>
<organism evidence="2 3">
    <name type="scientific">Cyclobacterium marinum (strain ATCC 25205 / DSM 745 / LMG 13164 / NCIMB 1802)</name>
    <name type="common">Flectobacillus marinus</name>
    <dbReference type="NCBI Taxonomy" id="880070"/>
    <lineage>
        <taxon>Bacteria</taxon>
        <taxon>Pseudomonadati</taxon>
        <taxon>Bacteroidota</taxon>
        <taxon>Cytophagia</taxon>
        <taxon>Cytophagales</taxon>
        <taxon>Cyclobacteriaceae</taxon>
        <taxon>Cyclobacterium</taxon>
    </lineage>
</organism>
<proteinExistence type="predicted"/>
<protein>
    <recommendedName>
        <fullName evidence="1">Uncharacterized protein TP-0789 domain-containing protein</fullName>
    </recommendedName>
</protein>
<gene>
    <name evidence="2" type="ordered locus">Cycma_4195</name>
</gene>
<dbReference type="KEGG" id="cmr:Cycma_4195"/>
<feature type="domain" description="Uncharacterized protein TP-0789" evidence="1">
    <location>
        <begin position="72"/>
        <end position="253"/>
    </location>
</feature>
<keyword evidence="3" id="KW-1185">Reference proteome</keyword>
<dbReference type="Proteomes" id="UP000001635">
    <property type="component" value="Chromosome"/>
</dbReference>
<name>G0IVA0_CYCMS</name>
<dbReference type="Gene3D" id="2.50.20.10">
    <property type="entry name" value="Lipoprotein localisation LolA/LolB/LppX"/>
    <property type="match status" value="1"/>
</dbReference>
<accession>G0IVA0</accession>
<dbReference type="HOGENOM" id="CLU_074356_2_0_10"/>
<dbReference type="Pfam" id="PF17131">
    <property type="entry name" value="LolA_like"/>
    <property type="match status" value="1"/>
</dbReference>
<dbReference type="AlphaFoldDB" id="G0IVA0"/>
<dbReference type="InterPro" id="IPR052944">
    <property type="entry name" value="Sporulation_related"/>
</dbReference>